<keyword evidence="3" id="KW-1185">Reference proteome</keyword>
<accession>A0A150GR27</accession>
<dbReference type="EMBL" id="LSYV01000011">
    <property type="protein sequence ID" value="KXZ52326.1"/>
    <property type="molecule type" value="Genomic_DNA"/>
</dbReference>
<keyword evidence="1" id="KW-0812">Transmembrane</keyword>
<name>A0A150GR27_GONPE</name>
<keyword evidence="1" id="KW-0472">Membrane</keyword>
<comment type="caution">
    <text evidence="2">The sequence shown here is derived from an EMBL/GenBank/DDBJ whole genome shotgun (WGS) entry which is preliminary data.</text>
</comment>
<sequence length="225" mass="24374">MLAHRIQPFGRACPTARPACPVARGAQRCGRATRTTSVLVHASSKADSILAKAKAKYEEGDRLQAMKLYEDVMNEDPTLEQKQASLFGQTAVHASFGDVELAQMTLREALRIGLDFQKALEDPVNVQMVTSPQITIQLGRFAKQVQIAMANRPPTERPYGSPSRRQGMKAQDLDAILGSAKGDTAEVDTSVGGIARRVAIVLLVGVGLGVGLWFLGLEYLFPKDL</sequence>
<reference evidence="3" key="1">
    <citation type="journal article" date="2016" name="Nat. Commun.">
        <title>The Gonium pectorale genome demonstrates co-option of cell cycle regulation during the evolution of multicellularity.</title>
        <authorList>
            <person name="Hanschen E.R."/>
            <person name="Marriage T.N."/>
            <person name="Ferris P.J."/>
            <person name="Hamaji T."/>
            <person name="Toyoda A."/>
            <person name="Fujiyama A."/>
            <person name="Neme R."/>
            <person name="Noguchi H."/>
            <person name="Minakuchi Y."/>
            <person name="Suzuki M."/>
            <person name="Kawai-Toyooka H."/>
            <person name="Smith D.R."/>
            <person name="Sparks H."/>
            <person name="Anderson J."/>
            <person name="Bakaric R."/>
            <person name="Luria V."/>
            <person name="Karger A."/>
            <person name="Kirschner M.W."/>
            <person name="Durand P.M."/>
            <person name="Michod R.E."/>
            <person name="Nozaki H."/>
            <person name="Olson B.J."/>
        </authorList>
    </citation>
    <scope>NUCLEOTIDE SEQUENCE [LARGE SCALE GENOMIC DNA]</scope>
    <source>
        <strain evidence="3">NIES-2863</strain>
    </source>
</reference>
<evidence type="ECO:0000313" key="3">
    <source>
        <dbReference type="Proteomes" id="UP000075714"/>
    </source>
</evidence>
<gene>
    <name evidence="2" type="ORF">GPECTOR_10g958</name>
</gene>
<dbReference type="Proteomes" id="UP000075714">
    <property type="component" value="Unassembled WGS sequence"/>
</dbReference>
<protein>
    <submittedName>
        <fullName evidence="2">Uncharacterized protein</fullName>
    </submittedName>
</protein>
<organism evidence="2 3">
    <name type="scientific">Gonium pectorale</name>
    <name type="common">Green alga</name>
    <dbReference type="NCBI Taxonomy" id="33097"/>
    <lineage>
        <taxon>Eukaryota</taxon>
        <taxon>Viridiplantae</taxon>
        <taxon>Chlorophyta</taxon>
        <taxon>core chlorophytes</taxon>
        <taxon>Chlorophyceae</taxon>
        <taxon>CS clade</taxon>
        <taxon>Chlamydomonadales</taxon>
        <taxon>Volvocaceae</taxon>
        <taxon>Gonium</taxon>
    </lineage>
</organism>
<evidence type="ECO:0000256" key="1">
    <source>
        <dbReference type="SAM" id="Phobius"/>
    </source>
</evidence>
<dbReference type="AlphaFoldDB" id="A0A150GR27"/>
<evidence type="ECO:0000313" key="2">
    <source>
        <dbReference type="EMBL" id="KXZ52326.1"/>
    </source>
</evidence>
<feature type="transmembrane region" description="Helical" evidence="1">
    <location>
        <begin position="198"/>
        <end position="221"/>
    </location>
</feature>
<proteinExistence type="predicted"/>
<keyword evidence="1" id="KW-1133">Transmembrane helix</keyword>
<dbReference type="OrthoDB" id="511716at2759"/>